<dbReference type="EMBL" id="MU853230">
    <property type="protein sequence ID" value="KAK4122839.1"/>
    <property type="molecule type" value="Genomic_DNA"/>
</dbReference>
<feature type="compositionally biased region" description="Low complexity" evidence="1">
    <location>
        <begin position="32"/>
        <end position="45"/>
    </location>
</feature>
<feature type="region of interest" description="Disordered" evidence="1">
    <location>
        <begin position="1"/>
        <end position="57"/>
    </location>
</feature>
<evidence type="ECO:0008006" key="4">
    <source>
        <dbReference type="Google" id="ProtNLM"/>
    </source>
</evidence>
<dbReference type="InterPro" id="IPR032675">
    <property type="entry name" value="LRR_dom_sf"/>
</dbReference>
<dbReference type="RefSeq" id="XP_062646610.1">
    <property type="nucleotide sequence ID" value="XM_062796428.1"/>
</dbReference>
<reference evidence="2" key="1">
    <citation type="journal article" date="2023" name="Mol. Phylogenet. Evol.">
        <title>Genome-scale phylogeny and comparative genomics of the fungal order Sordariales.</title>
        <authorList>
            <person name="Hensen N."/>
            <person name="Bonometti L."/>
            <person name="Westerberg I."/>
            <person name="Brannstrom I.O."/>
            <person name="Guillou S."/>
            <person name="Cros-Aarteil S."/>
            <person name="Calhoun S."/>
            <person name="Haridas S."/>
            <person name="Kuo A."/>
            <person name="Mondo S."/>
            <person name="Pangilinan J."/>
            <person name="Riley R."/>
            <person name="LaButti K."/>
            <person name="Andreopoulos B."/>
            <person name="Lipzen A."/>
            <person name="Chen C."/>
            <person name="Yan M."/>
            <person name="Daum C."/>
            <person name="Ng V."/>
            <person name="Clum A."/>
            <person name="Steindorff A."/>
            <person name="Ohm R.A."/>
            <person name="Martin F."/>
            <person name="Silar P."/>
            <person name="Natvig D.O."/>
            <person name="Lalanne C."/>
            <person name="Gautier V."/>
            <person name="Ament-Velasquez S.L."/>
            <person name="Kruys A."/>
            <person name="Hutchinson M.I."/>
            <person name="Powell A.J."/>
            <person name="Barry K."/>
            <person name="Miller A.N."/>
            <person name="Grigoriev I.V."/>
            <person name="Debuchy R."/>
            <person name="Gladieux P."/>
            <person name="Hiltunen Thoren M."/>
            <person name="Johannesson H."/>
        </authorList>
    </citation>
    <scope>NUCLEOTIDE SEQUENCE</scope>
    <source>
        <strain evidence="2">CBS 731.68</strain>
    </source>
</reference>
<gene>
    <name evidence="2" type="ORF">N657DRAFT_681802</name>
</gene>
<evidence type="ECO:0000256" key="1">
    <source>
        <dbReference type="SAM" id="MobiDB-lite"/>
    </source>
</evidence>
<dbReference type="GeneID" id="87833196"/>
<keyword evidence="3" id="KW-1185">Reference proteome</keyword>
<comment type="caution">
    <text evidence="2">The sequence shown here is derived from an EMBL/GenBank/DDBJ whole genome shotgun (WGS) entry which is preliminary data.</text>
</comment>
<sequence length="636" mass="70669">MAVSKPRTEADPSQSLRSPDYKAMLLDEHSRPSSPDRVSRSSFSSIREHDNTLPQTFSRSKVSSYFGADSEEAIVDDSTSSPPATPNRPARAFNMIQTQFQPPVTHPNSRLLGYWTPADSFKGWKGIQVKGKLASKSFGDLQVLHQVFSTPSHRPTKRGQNRPGDSPIERLPTEILTSIINLLALDVPPNGLTRRNIDLMSLLLTSRTLHVATLTTLYSRITIPHSRIFQKFLAHIAAHPNLGTIVRRLDFCHFNPSQLFLTAAERSKARNLTSETLLQCLELTPNLQEFLGQEYIDEDLDAAVLRKLFLGLPQLKAVDFCGCTSSSFKEAFSSILSPNWPKELTIQRLSLHKCLTLPSSVFETILSRLPRLTHLDVAGTRLTDNALASIPPTARITHLNLAKCTLLSARGVIDFLANHPAAKGLQFLSLATDARSHQAFDADNITELLPILPKTLKSLNLKGSKMVSSHIDLLRPLTKHLEELALGRSLTLQDVNRLLVPDEDADVAMQVDWVPHTLRYIDLSDFWGAEMDLVYLFGSSCAVLRPFSEPLEVVELAEDVCRRVAKSTTALQRIGWALSECGSRGWVVRQKPKGANRDDGARAWKMGAESWGMRKIPVAQAEVGGMYGSFMFSRKL</sequence>
<accession>A0AAN6TY80</accession>
<organism evidence="2 3">
    <name type="scientific">Parathielavia appendiculata</name>
    <dbReference type="NCBI Taxonomy" id="2587402"/>
    <lineage>
        <taxon>Eukaryota</taxon>
        <taxon>Fungi</taxon>
        <taxon>Dikarya</taxon>
        <taxon>Ascomycota</taxon>
        <taxon>Pezizomycotina</taxon>
        <taxon>Sordariomycetes</taxon>
        <taxon>Sordariomycetidae</taxon>
        <taxon>Sordariales</taxon>
        <taxon>Chaetomiaceae</taxon>
        <taxon>Parathielavia</taxon>
    </lineage>
</organism>
<protein>
    <recommendedName>
        <fullName evidence="4">Leucine Rich Repeat domain protein</fullName>
    </recommendedName>
</protein>
<dbReference type="Gene3D" id="3.80.10.10">
    <property type="entry name" value="Ribonuclease Inhibitor"/>
    <property type="match status" value="1"/>
</dbReference>
<evidence type="ECO:0000313" key="2">
    <source>
        <dbReference type="EMBL" id="KAK4122839.1"/>
    </source>
</evidence>
<proteinExistence type="predicted"/>
<feature type="compositionally biased region" description="Basic and acidic residues" evidence="1">
    <location>
        <begin position="1"/>
        <end position="10"/>
    </location>
</feature>
<dbReference type="AlphaFoldDB" id="A0AAN6TY80"/>
<dbReference type="SUPFAM" id="SSF52047">
    <property type="entry name" value="RNI-like"/>
    <property type="match status" value="1"/>
</dbReference>
<evidence type="ECO:0000313" key="3">
    <source>
        <dbReference type="Proteomes" id="UP001302602"/>
    </source>
</evidence>
<name>A0AAN6TY80_9PEZI</name>
<dbReference type="Proteomes" id="UP001302602">
    <property type="component" value="Unassembled WGS sequence"/>
</dbReference>
<reference evidence="2" key="2">
    <citation type="submission" date="2023-05" db="EMBL/GenBank/DDBJ databases">
        <authorList>
            <consortium name="Lawrence Berkeley National Laboratory"/>
            <person name="Steindorff A."/>
            <person name="Hensen N."/>
            <person name="Bonometti L."/>
            <person name="Westerberg I."/>
            <person name="Brannstrom I.O."/>
            <person name="Guillou S."/>
            <person name="Cros-Aarteil S."/>
            <person name="Calhoun S."/>
            <person name="Haridas S."/>
            <person name="Kuo A."/>
            <person name="Mondo S."/>
            <person name="Pangilinan J."/>
            <person name="Riley R."/>
            <person name="Labutti K."/>
            <person name="Andreopoulos B."/>
            <person name="Lipzen A."/>
            <person name="Chen C."/>
            <person name="Yanf M."/>
            <person name="Daum C."/>
            <person name="Ng V."/>
            <person name="Clum A."/>
            <person name="Ohm R."/>
            <person name="Martin F."/>
            <person name="Silar P."/>
            <person name="Natvig D."/>
            <person name="Lalanne C."/>
            <person name="Gautier V."/>
            <person name="Ament-Velasquez S.L."/>
            <person name="Kruys A."/>
            <person name="Hutchinson M.I."/>
            <person name="Powell A.J."/>
            <person name="Barry K."/>
            <person name="Miller A.N."/>
            <person name="Grigoriev I.V."/>
            <person name="Debuchy R."/>
            <person name="Gladieux P."/>
            <person name="Thoren M.H."/>
            <person name="Johannesson H."/>
        </authorList>
    </citation>
    <scope>NUCLEOTIDE SEQUENCE</scope>
    <source>
        <strain evidence="2">CBS 731.68</strain>
    </source>
</reference>